<evidence type="ECO:0000256" key="1">
    <source>
        <dbReference type="ARBA" id="ARBA00004123"/>
    </source>
</evidence>
<sequence>MPPRKKARISQATSPASVSQPPTPPPADTASPSKSDEKLLNDPWTDEEEIGLFKGLMTWKPTGIHKHFRLLALHQFLLSNGYIHPRSEHSRPAGIWRKLQSLYDLEALDEREDARQLSDLSLESSNGEDEDDDVYSEAENKIHKEDFALPDDAYAELKWQQRFASQGEGKSESPPALPELNMAEEPPVRFTPSFSIEPSEAPTPSGRRGRPKAGSVRGRGKGAAPAPPPANKRRSARQAGSVAEEEDQGEEAEDDESEDEEEVESEETKMVNSLLLAGAAAFAAAAPVDIPEIPGITYGDYQHADPSGGWIPPTTAYSKGEYKQVVMLSFDGMHQFDLMNYVTKYPNSTWASIILKNGIMYENARASSPSDSFPATTALFAGASPRVSGIWWDDVYDRALYPAGSNCTGPQGTECAWDESNDLNSTIITGGGALNVSHLPLQLTAWGSCQPVYPHNFIRVNTVFEVARGNGLVTAYADKHLTYELLNGPSGVGLSEIYTPEVASVANTVEAQQAWDDLHWSALRNWTKGNFANGTTNPQGSPSMYGANFQAITWAQTNAGYLDAYGAKPNKSLEQALQYADKRLGTFLGDLKAAGQLDSTLLIVGSKQGQGPINAANETFLPGTQLTASVEAAGISVALTTTDDGGVMWLNDQSQAQAAKANLLANTTLGVEYVLAGDEIQHAGLGSPWLDSRVPDLIIGAKVGYLWASSPRFEDHGGYLPQDLNVPLIAYNPYLEPANVSTFVSNRQVASTMVKALGLPLAQLDGYRIEGTPILPGVFAS</sequence>
<evidence type="ECO:0000256" key="6">
    <source>
        <dbReference type="ARBA" id="ARBA00023242"/>
    </source>
</evidence>
<protein>
    <recommendedName>
        <fullName evidence="11">Alkaline phosphatase</fullName>
    </recommendedName>
</protein>
<evidence type="ECO:0000256" key="2">
    <source>
        <dbReference type="ARBA" id="ARBA00007117"/>
    </source>
</evidence>
<feature type="compositionally biased region" description="Acidic residues" evidence="8">
    <location>
        <begin position="243"/>
        <end position="265"/>
    </location>
</feature>
<evidence type="ECO:0000313" key="10">
    <source>
        <dbReference type="Proteomes" id="UP000309340"/>
    </source>
</evidence>
<dbReference type="InterPro" id="IPR012423">
    <property type="entry name" value="Eaf7/MRGBP"/>
</dbReference>
<organism evidence="9 10">
    <name type="scientific">Friedmanniomyces simplex</name>
    <dbReference type="NCBI Taxonomy" id="329884"/>
    <lineage>
        <taxon>Eukaryota</taxon>
        <taxon>Fungi</taxon>
        <taxon>Dikarya</taxon>
        <taxon>Ascomycota</taxon>
        <taxon>Pezizomycotina</taxon>
        <taxon>Dothideomycetes</taxon>
        <taxon>Dothideomycetidae</taxon>
        <taxon>Mycosphaerellales</taxon>
        <taxon>Teratosphaeriaceae</taxon>
        <taxon>Friedmanniomyces</taxon>
    </lineage>
</organism>
<dbReference type="Proteomes" id="UP000309340">
    <property type="component" value="Unassembled WGS sequence"/>
</dbReference>
<feature type="region of interest" description="Disordered" evidence="8">
    <location>
        <begin position="1"/>
        <end position="43"/>
    </location>
</feature>
<dbReference type="PANTHER" id="PTHR13581">
    <property type="entry name" value="MRG-BINDING PROTEIN"/>
    <property type="match status" value="1"/>
</dbReference>
<comment type="subcellular location">
    <subcellularLocation>
        <location evidence="1">Nucleus</location>
    </subcellularLocation>
</comment>
<accession>A0A4U0X9S3</accession>
<dbReference type="GO" id="GO:0005634">
    <property type="term" value="C:nucleus"/>
    <property type="evidence" value="ECO:0007669"/>
    <property type="project" value="UniProtKB-SubCell"/>
</dbReference>
<feature type="region of interest" description="Disordered" evidence="8">
    <location>
        <begin position="115"/>
        <end position="136"/>
    </location>
</feature>
<dbReference type="PANTHER" id="PTHR13581:SF5">
    <property type="entry name" value="MRG_MORF4L-BINDING PROTEIN"/>
    <property type="match status" value="1"/>
</dbReference>
<proteinExistence type="inferred from homology"/>
<comment type="similarity">
    <text evidence="2">Belongs to the EAF7 family.</text>
</comment>
<feature type="region of interest" description="Disordered" evidence="8">
    <location>
        <begin position="189"/>
        <end position="269"/>
    </location>
</feature>
<keyword evidence="6" id="KW-0539">Nucleus</keyword>
<dbReference type="AlphaFoldDB" id="A0A4U0X9S3"/>
<feature type="compositionally biased region" description="Acidic residues" evidence="8">
    <location>
        <begin position="126"/>
        <end position="136"/>
    </location>
</feature>
<gene>
    <name evidence="9" type="ORF">B0A55_06365</name>
</gene>
<comment type="caution">
    <text evidence="9">The sequence shown here is derived from an EMBL/GenBank/DDBJ whole genome shotgun (WGS) entry which is preliminary data.</text>
</comment>
<dbReference type="GO" id="GO:0035267">
    <property type="term" value="C:NuA4 histone acetyltransferase complex"/>
    <property type="evidence" value="ECO:0007669"/>
    <property type="project" value="TreeGrafter"/>
</dbReference>
<reference evidence="9 10" key="1">
    <citation type="submission" date="2017-03" db="EMBL/GenBank/DDBJ databases">
        <title>Genomes of endolithic fungi from Antarctica.</title>
        <authorList>
            <person name="Coleine C."/>
            <person name="Masonjones S."/>
            <person name="Stajich J.E."/>
        </authorList>
    </citation>
    <scope>NUCLEOTIDE SEQUENCE [LARGE SCALE GENOMIC DNA]</scope>
    <source>
        <strain evidence="9 10">CCFEE 5184</strain>
    </source>
</reference>
<evidence type="ECO:0000256" key="8">
    <source>
        <dbReference type="SAM" id="MobiDB-lite"/>
    </source>
</evidence>
<evidence type="ECO:0000313" key="9">
    <source>
        <dbReference type="EMBL" id="TKA72138.1"/>
    </source>
</evidence>
<dbReference type="SUPFAM" id="SSF53649">
    <property type="entry name" value="Alkaline phosphatase-like"/>
    <property type="match status" value="1"/>
</dbReference>
<dbReference type="OrthoDB" id="2118639at2759"/>
<feature type="compositionally biased region" description="Low complexity" evidence="8">
    <location>
        <begin position="10"/>
        <end position="20"/>
    </location>
</feature>
<evidence type="ECO:0000256" key="3">
    <source>
        <dbReference type="ARBA" id="ARBA00022853"/>
    </source>
</evidence>
<dbReference type="Pfam" id="PF01663">
    <property type="entry name" value="Phosphodiest"/>
    <property type="match status" value="1"/>
</dbReference>
<dbReference type="STRING" id="329884.A0A4U0X9S3"/>
<dbReference type="EMBL" id="NAJQ01000322">
    <property type="protein sequence ID" value="TKA72138.1"/>
    <property type="molecule type" value="Genomic_DNA"/>
</dbReference>
<dbReference type="Pfam" id="PF07904">
    <property type="entry name" value="Eaf7"/>
    <property type="match status" value="1"/>
</dbReference>
<dbReference type="InterPro" id="IPR002591">
    <property type="entry name" value="Phosphodiest/P_Trfase"/>
</dbReference>
<keyword evidence="5" id="KW-0804">Transcription</keyword>
<evidence type="ECO:0000256" key="5">
    <source>
        <dbReference type="ARBA" id="ARBA00023163"/>
    </source>
</evidence>
<dbReference type="GO" id="GO:0006325">
    <property type="term" value="P:chromatin organization"/>
    <property type="evidence" value="ECO:0007669"/>
    <property type="project" value="UniProtKB-KW"/>
</dbReference>
<evidence type="ECO:0000256" key="7">
    <source>
        <dbReference type="ARBA" id="ARBA00025178"/>
    </source>
</evidence>
<evidence type="ECO:0008006" key="11">
    <source>
        <dbReference type="Google" id="ProtNLM"/>
    </source>
</evidence>
<keyword evidence="3" id="KW-0156">Chromatin regulator</keyword>
<keyword evidence="4" id="KW-0805">Transcription regulation</keyword>
<dbReference type="Gene3D" id="3.40.720.10">
    <property type="entry name" value="Alkaline Phosphatase, subunit A"/>
    <property type="match status" value="1"/>
</dbReference>
<evidence type="ECO:0000256" key="4">
    <source>
        <dbReference type="ARBA" id="ARBA00023015"/>
    </source>
</evidence>
<dbReference type="GO" id="GO:0006357">
    <property type="term" value="P:regulation of transcription by RNA polymerase II"/>
    <property type="evidence" value="ECO:0007669"/>
    <property type="project" value="TreeGrafter"/>
</dbReference>
<name>A0A4U0X9S3_9PEZI</name>
<comment type="function">
    <text evidence="7">Component of the NuA4 histone acetyltransferase complex which is involved in transcriptional activation of selected genes principally by acetylation of nucleosomal histone H4 and H2A. The NuA4 complex is also involved in DNA repair.</text>
</comment>
<dbReference type="InterPro" id="IPR017850">
    <property type="entry name" value="Alkaline_phosphatase_core_sf"/>
</dbReference>
<keyword evidence="10" id="KW-1185">Reference proteome</keyword>